<feature type="non-terminal residue" evidence="2">
    <location>
        <position position="234"/>
    </location>
</feature>
<reference evidence="2 3" key="1">
    <citation type="submission" date="2022-05" db="EMBL/GenBank/DDBJ databases">
        <authorList>
            <consortium name="Genoscope - CEA"/>
            <person name="William W."/>
        </authorList>
    </citation>
    <scope>NUCLEOTIDE SEQUENCE [LARGE SCALE GENOMIC DNA]</scope>
</reference>
<name>A0ABN8NLD3_9CNID</name>
<dbReference type="Proteomes" id="UP001159405">
    <property type="component" value="Unassembled WGS sequence"/>
</dbReference>
<organism evidence="2 3">
    <name type="scientific">Porites lobata</name>
    <dbReference type="NCBI Taxonomy" id="104759"/>
    <lineage>
        <taxon>Eukaryota</taxon>
        <taxon>Metazoa</taxon>
        <taxon>Cnidaria</taxon>
        <taxon>Anthozoa</taxon>
        <taxon>Hexacorallia</taxon>
        <taxon>Scleractinia</taxon>
        <taxon>Fungiina</taxon>
        <taxon>Poritidae</taxon>
        <taxon>Porites</taxon>
    </lineage>
</organism>
<dbReference type="EMBL" id="CALNXK010000026">
    <property type="protein sequence ID" value="CAH3113777.1"/>
    <property type="molecule type" value="Genomic_DNA"/>
</dbReference>
<evidence type="ECO:0000313" key="2">
    <source>
        <dbReference type="EMBL" id="CAH3113777.1"/>
    </source>
</evidence>
<protein>
    <recommendedName>
        <fullName evidence="4">Reelin domain-containing protein</fullName>
    </recommendedName>
</protein>
<feature type="chain" id="PRO_5047123038" description="Reelin domain-containing protein" evidence="1">
    <location>
        <begin position="28"/>
        <end position="234"/>
    </location>
</feature>
<evidence type="ECO:0000256" key="1">
    <source>
        <dbReference type="SAM" id="SignalP"/>
    </source>
</evidence>
<feature type="signal peptide" evidence="1">
    <location>
        <begin position="1"/>
        <end position="27"/>
    </location>
</feature>
<evidence type="ECO:0000313" key="3">
    <source>
        <dbReference type="Proteomes" id="UP001159405"/>
    </source>
</evidence>
<comment type="caution">
    <text evidence="2">The sequence shown here is derived from an EMBL/GenBank/DDBJ whole genome shotgun (WGS) entry which is preliminary data.</text>
</comment>
<dbReference type="InterPro" id="IPR037221">
    <property type="entry name" value="H-type_lectin_dom_sf"/>
</dbReference>
<keyword evidence="3" id="KW-1185">Reference proteome</keyword>
<sequence length="234" mass="25643">MPTIHRVSFRLCCAFFLLWLVVQVSKASSFKAGKANVTTVSPGLFACQQVSFAAPFHGGHEVTVLASLGRSIKSPTRGNGGAIWVESVDQSGFKACILEYSDGSNNTAQVNWIATQSTPSGGKKGSISLGDWTTGTQCKKITFQQPFLSPPVILVTPSHKTPERPQDAMAVWMEDSREDSFKICLKESKIFDGVHKDIEVNWMAYTEANFGNFTLTDSLVVMKNSQQDNYAFCQ</sequence>
<evidence type="ECO:0008006" key="4">
    <source>
        <dbReference type="Google" id="ProtNLM"/>
    </source>
</evidence>
<gene>
    <name evidence="2" type="ORF">PLOB_00022033</name>
</gene>
<keyword evidence="1" id="KW-0732">Signal</keyword>
<proteinExistence type="predicted"/>
<accession>A0ABN8NLD3</accession>
<dbReference type="Gene3D" id="2.60.40.2080">
    <property type="match status" value="2"/>
</dbReference>